<dbReference type="PANTHER" id="PTHR13146">
    <property type="match status" value="1"/>
</dbReference>
<evidence type="ECO:0000256" key="1">
    <source>
        <dbReference type="SAM" id="Phobius"/>
    </source>
</evidence>
<protein>
    <recommendedName>
        <fullName evidence="4">EamA domain-containing protein</fullName>
    </recommendedName>
</protein>
<keyword evidence="1" id="KW-0472">Membrane</keyword>
<dbReference type="AlphaFoldDB" id="A0A0D3IR87"/>
<dbReference type="PANTHER" id="PTHR13146:SF3">
    <property type="entry name" value="EAMA DOMAIN-CONTAINING PROTEIN"/>
    <property type="match status" value="1"/>
</dbReference>
<proteinExistence type="predicted"/>
<dbReference type="eggNOG" id="KOG3912">
    <property type="taxonomic scope" value="Eukaryota"/>
</dbReference>
<dbReference type="Proteomes" id="UP000013827">
    <property type="component" value="Unassembled WGS sequence"/>
</dbReference>
<keyword evidence="3" id="KW-1185">Reference proteome</keyword>
<dbReference type="PaxDb" id="2903-EOD13772"/>
<feature type="transmembrane region" description="Helical" evidence="1">
    <location>
        <begin position="78"/>
        <end position="100"/>
    </location>
</feature>
<evidence type="ECO:0000313" key="2">
    <source>
        <dbReference type="EnsemblProtists" id="EOD13772"/>
    </source>
</evidence>
<dbReference type="SUPFAM" id="SSF103481">
    <property type="entry name" value="Multidrug resistance efflux transporter EmrE"/>
    <property type="match status" value="1"/>
</dbReference>
<feature type="transmembrane region" description="Helical" evidence="1">
    <location>
        <begin position="112"/>
        <end position="132"/>
    </location>
</feature>
<dbReference type="GeneID" id="17260030"/>
<feature type="transmembrane region" description="Helical" evidence="1">
    <location>
        <begin position="144"/>
        <end position="168"/>
    </location>
</feature>
<dbReference type="HOGENOM" id="CLU_025028_1_1_1"/>
<evidence type="ECO:0000313" key="3">
    <source>
        <dbReference type="Proteomes" id="UP000013827"/>
    </source>
</evidence>
<dbReference type="EnsemblProtists" id="EOD13772">
    <property type="protein sequence ID" value="EOD13772"/>
    <property type="gene ID" value="EMIHUDRAFT_103641"/>
</dbReference>
<feature type="transmembrane region" description="Helical" evidence="1">
    <location>
        <begin position="23"/>
        <end position="47"/>
    </location>
</feature>
<dbReference type="GO" id="GO:0016020">
    <property type="term" value="C:membrane"/>
    <property type="evidence" value="ECO:0007669"/>
    <property type="project" value="TreeGrafter"/>
</dbReference>
<feature type="transmembrane region" description="Helical" evidence="1">
    <location>
        <begin position="250"/>
        <end position="270"/>
    </location>
</feature>
<dbReference type="RefSeq" id="XP_005766201.1">
    <property type="nucleotide sequence ID" value="XM_005766144.1"/>
</dbReference>
<reference evidence="2" key="2">
    <citation type="submission" date="2024-10" db="UniProtKB">
        <authorList>
            <consortium name="EnsemblProtists"/>
        </authorList>
    </citation>
    <scope>IDENTIFICATION</scope>
</reference>
<reference evidence="3" key="1">
    <citation type="journal article" date="2013" name="Nature">
        <title>Pan genome of the phytoplankton Emiliania underpins its global distribution.</title>
        <authorList>
            <person name="Read B.A."/>
            <person name="Kegel J."/>
            <person name="Klute M.J."/>
            <person name="Kuo A."/>
            <person name="Lefebvre S.C."/>
            <person name="Maumus F."/>
            <person name="Mayer C."/>
            <person name="Miller J."/>
            <person name="Monier A."/>
            <person name="Salamov A."/>
            <person name="Young J."/>
            <person name="Aguilar M."/>
            <person name="Claverie J.M."/>
            <person name="Frickenhaus S."/>
            <person name="Gonzalez K."/>
            <person name="Herman E.K."/>
            <person name="Lin Y.C."/>
            <person name="Napier J."/>
            <person name="Ogata H."/>
            <person name="Sarno A.F."/>
            <person name="Shmutz J."/>
            <person name="Schroeder D."/>
            <person name="de Vargas C."/>
            <person name="Verret F."/>
            <person name="von Dassow P."/>
            <person name="Valentin K."/>
            <person name="Van de Peer Y."/>
            <person name="Wheeler G."/>
            <person name="Dacks J.B."/>
            <person name="Delwiche C.F."/>
            <person name="Dyhrman S.T."/>
            <person name="Glockner G."/>
            <person name="John U."/>
            <person name="Richards T."/>
            <person name="Worden A.Z."/>
            <person name="Zhang X."/>
            <person name="Grigoriev I.V."/>
            <person name="Allen A.E."/>
            <person name="Bidle K."/>
            <person name="Borodovsky M."/>
            <person name="Bowler C."/>
            <person name="Brownlee C."/>
            <person name="Cock J.M."/>
            <person name="Elias M."/>
            <person name="Gladyshev V.N."/>
            <person name="Groth M."/>
            <person name="Guda C."/>
            <person name="Hadaegh A."/>
            <person name="Iglesias-Rodriguez M.D."/>
            <person name="Jenkins J."/>
            <person name="Jones B.M."/>
            <person name="Lawson T."/>
            <person name="Leese F."/>
            <person name="Lindquist E."/>
            <person name="Lobanov A."/>
            <person name="Lomsadze A."/>
            <person name="Malik S.B."/>
            <person name="Marsh M.E."/>
            <person name="Mackinder L."/>
            <person name="Mock T."/>
            <person name="Mueller-Roeber B."/>
            <person name="Pagarete A."/>
            <person name="Parker M."/>
            <person name="Probert I."/>
            <person name="Quesneville H."/>
            <person name="Raines C."/>
            <person name="Rensing S.A."/>
            <person name="Riano-Pachon D.M."/>
            <person name="Richier S."/>
            <person name="Rokitta S."/>
            <person name="Shiraiwa Y."/>
            <person name="Soanes D.M."/>
            <person name="van der Giezen M."/>
            <person name="Wahlund T.M."/>
            <person name="Williams B."/>
            <person name="Wilson W."/>
            <person name="Wolfe G."/>
            <person name="Wurch L.L."/>
        </authorList>
    </citation>
    <scope>NUCLEOTIDE SEQUENCE</scope>
</reference>
<keyword evidence="1" id="KW-0812">Transmembrane</keyword>
<organism evidence="2 3">
    <name type="scientific">Emiliania huxleyi (strain CCMP1516)</name>
    <dbReference type="NCBI Taxonomy" id="280463"/>
    <lineage>
        <taxon>Eukaryota</taxon>
        <taxon>Haptista</taxon>
        <taxon>Haptophyta</taxon>
        <taxon>Prymnesiophyceae</taxon>
        <taxon>Isochrysidales</taxon>
        <taxon>Noelaerhabdaceae</taxon>
        <taxon>Emiliania</taxon>
    </lineage>
</organism>
<name>A0A0D3IR87_EMIH1</name>
<dbReference type="KEGG" id="ehx:EMIHUDRAFT_103641"/>
<accession>A0A0D3IR87</accession>
<evidence type="ECO:0008006" key="4">
    <source>
        <dbReference type="Google" id="ProtNLM"/>
    </source>
</evidence>
<dbReference type="InterPro" id="IPR037185">
    <property type="entry name" value="EmrE-like"/>
</dbReference>
<sequence length="322" mass="34780">MSLALPIHVFVNKESTGLTPKRVLMLGVPTVFDLITTALGTLTVQFLPLSTNSLLRGSVTIFVAIQKHFVLKDRLSSANWVGIGLISCAVLIVGVVGIVTSDNTSAGGTQTALLGVVLAFLSTFVASFQFVVQEKLMSELDTPPLVLCGCMGLAGVVLTLCVVYPAYYHLPGDDHGRFEDFYNTWHKFSRSPFIQLLLGIYRRRPLSSLKLSSVWGAILSNARPALTWAVQLFLFYEVTAGAYGEAWKGAASFVQLGGFGLLLLGMAVYNGTIQLPGGPRATEHPILDMEASVRLSLMGPTAFRTSRMSVKNPSLKQNLVEP</sequence>
<keyword evidence="1" id="KW-1133">Transmembrane helix</keyword>
<dbReference type="OMA" id="HTIHTYE"/>